<evidence type="ECO:0000256" key="1">
    <source>
        <dbReference type="ARBA" id="ARBA00011738"/>
    </source>
</evidence>
<feature type="active site" description="Proton donor" evidence="8">
    <location>
        <position position="41"/>
    </location>
</feature>
<feature type="binding site" evidence="8">
    <location>
        <begin position="415"/>
        <end position="417"/>
    </location>
    <ligand>
        <name>GTP</name>
        <dbReference type="ChEBI" id="CHEBI:37565"/>
    </ligand>
</feature>
<feature type="active site" description="Proton acceptor" evidence="8">
    <location>
        <position position="13"/>
    </location>
</feature>
<dbReference type="RefSeq" id="WP_145260468.1">
    <property type="nucleotide sequence ID" value="NZ_CP036279.1"/>
</dbReference>
<sequence length="427" mass="46954">MATTCVVGLQWGDEAKGKVVDLLTAKHDMVVRFNGGANAGHTVVVGEKTYKLSLVPSGMIEPGKECVIGNGVAIHPPSLVSEITQLQEKDVEIDGRLQISDRAHVILPYHTAYERLLEVEAGKSAIGTTGRGIGPCYADKALRIHSVRMGDFVSSDRLRERLVDIVPYKNKLLRAHTSDIEPLEVDKIVEDYSEAARFLEPYVTDTFWSLQRSLDAGKSILFEGAQGTLLDIDHGSYPYVTSSNSSVCGLSSGCGVPVRRVDRIIGIVKAYTTRVGGGPFPTELLDEKGEHIRVEGREFGTVTGRPRRCGWFDAVAARYTALLNGCDVLAVMLLDVLSKMDEISICEAYEIDGERTREFAVPLDRLARCRPIFRTLPGWKKDIRECRELSDLPKEARAYLDAISEEVGVPIALCSVGPARRETIHID</sequence>
<dbReference type="GO" id="GO:0046040">
    <property type="term" value="P:IMP metabolic process"/>
    <property type="evidence" value="ECO:0007669"/>
    <property type="project" value="TreeGrafter"/>
</dbReference>
<feature type="binding site" evidence="8">
    <location>
        <position position="13"/>
    </location>
    <ligand>
        <name>Mg(2+)</name>
        <dbReference type="ChEBI" id="CHEBI:18420"/>
    </ligand>
</feature>
<dbReference type="PANTHER" id="PTHR11846">
    <property type="entry name" value="ADENYLOSUCCINATE SYNTHETASE"/>
    <property type="match status" value="1"/>
</dbReference>
<dbReference type="InterPro" id="IPR042111">
    <property type="entry name" value="Adenylosuccinate_synth_dom3"/>
</dbReference>
<dbReference type="FunFam" id="1.10.300.10:FF:000001">
    <property type="entry name" value="Adenylosuccinate synthetase"/>
    <property type="match status" value="1"/>
</dbReference>
<dbReference type="SUPFAM" id="SSF52540">
    <property type="entry name" value="P-loop containing nucleoside triphosphate hydrolases"/>
    <property type="match status" value="1"/>
</dbReference>
<feature type="binding site" evidence="8">
    <location>
        <begin position="333"/>
        <end position="335"/>
    </location>
    <ligand>
        <name>GTP</name>
        <dbReference type="ChEBI" id="CHEBI:37565"/>
    </ligand>
</feature>
<feature type="active site" evidence="9">
    <location>
        <position position="140"/>
    </location>
</feature>
<comment type="cofactor">
    <cofactor evidence="8">
        <name>Mg(2+)</name>
        <dbReference type="ChEBI" id="CHEBI:18420"/>
    </cofactor>
    <text evidence="8">Binds 1 Mg(2+) ion per subunit.</text>
</comment>
<dbReference type="KEGG" id="knv:Pan216_40680"/>
<dbReference type="InterPro" id="IPR033128">
    <property type="entry name" value="Adenylosuccin_syn_Lys_AS"/>
</dbReference>
<organism evidence="11 12">
    <name type="scientific">Kolteria novifilia</name>
    <dbReference type="NCBI Taxonomy" id="2527975"/>
    <lineage>
        <taxon>Bacteria</taxon>
        <taxon>Pseudomonadati</taxon>
        <taxon>Planctomycetota</taxon>
        <taxon>Planctomycetia</taxon>
        <taxon>Kolteriales</taxon>
        <taxon>Kolteriaceae</taxon>
        <taxon>Kolteria</taxon>
    </lineage>
</organism>
<dbReference type="AlphaFoldDB" id="A0A518B8A9"/>
<dbReference type="GO" id="GO:0005737">
    <property type="term" value="C:cytoplasm"/>
    <property type="evidence" value="ECO:0007669"/>
    <property type="project" value="UniProtKB-SubCell"/>
</dbReference>
<dbReference type="EMBL" id="CP036279">
    <property type="protein sequence ID" value="QDU63193.1"/>
    <property type="molecule type" value="Genomic_DNA"/>
</dbReference>
<gene>
    <name evidence="8 11" type="primary">purA</name>
    <name evidence="11" type="ORF">Pan216_40680</name>
</gene>
<dbReference type="PROSITE" id="PS00513">
    <property type="entry name" value="ADENYLOSUCCIN_SYN_2"/>
    <property type="match status" value="1"/>
</dbReference>
<evidence type="ECO:0000313" key="11">
    <source>
        <dbReference type="EMBL" id="QDU63193.1"/>
    </source>
</evidence>
<accession>A0A518B8A9</accession>
<comment type="catalytic activity">
    <reaction evidence="8 10">
        <text>IMP + L-aspartate + GTP = N(6)-(1,2-dicarboxyethyl)-AMP + GDP + phosphate + 2 H(+)</text>
        <dbReference type="Rhea" id="RHEA:15753"/>
        <dbReference type="ChEBI" id="CHEBI:15378"/>
        <dbReference type="ChEBI" id="CHEBI:29991"/>
        <dbReference type="ChEBI" id="CHEBI:37565"/>
        <dbReference type="ChEBI" id="CHEBI:43474"/>
        <dbReference type="ChEBI" id="CHEBI:57567"/>
        <dbReference type="ChEBI" id="CHEBI:58053"/>
        <dbReference type="ChEBI" id="CHEBI:58189"/>
        <dbReference type="EC" id="6.3.4.4"/>
    </reaction>
</comment>
<evidence type="ECO:0000256" key="7">
    <source>
        <dbReference type="ARBA" id="ARBA00023134"/>
    </source>
</evidence>
<evidence type="ECO:0000313" key="12">
    <source>
        <dbReference type="Proteomes" id="UP000317093"/>
    </source>
</evidence>
<keyword evidence="2 8" id="KW-0436">Ligase</keyword>
<proteinExistence type="inferred from homology"/>
<dbReference type="EC" id="6.3.4.4" evidence="8 10"/>
<comment type="function">
    <text evidence="8">Plays an important role in the de novo pathway of purine nucleotide biosynthesis. Catalyzes the first committed step in the biosynthesis of AMP from IMP.</text>
</comment>
<feature type="binding site" description="in other chain" evidence="8">
    <location>
        <position position="305"/>
    </location>
    <ligand>
        <name>IMP</name>
        <dbReference type="ChEBI" id="CHEBI:58053"/>
        <note>ligand shared between dimeric partners</note>
    </ligand>
</feature>
<dbReference type="HAMAP" id="MF_00011">
    <property type="entry name" value="Adenylosucc_synth"/>
    <property type="match status" value="1"/>
</dbReference>
<dbReference type="InterPro" id="IPR042109">
    <property type="entry name" value="Adenylosuccinate_synth_dom1"/>
</dbReference>
<feature type="binding site" description="in other chain" evidence="8">
    <location>
        <position position="241"/>
    </location>
    <ligand>
        <name>IMP</name>
        <dbReference type="ChEBI" id="CHEBI:58053"/>
        <note>ligand shared between dimeric partners</note>
    </ligand>
</feature>
<dbReference type="PROSITE" id="PS01266">
    <property type="entry name" value="ADENYLOSUCCIN_SYN_1"/>
    <property type="match status" value="1"/>
</dbReference>
<dbReference type="GO" id="GO:0044208">
    <property type="term" value="P:'de novo' AMP biosynthetic process"/>
    <property type="evidence" value="ECO:0007669"/>
    <property type="project" value="UniProtKB-UniRule"/>
</dbReference>
<keyword evidence="6 8" id="KW-0460">Magnesium</keyword>
<dbReference type="InterPro" id="IPR001114">
    <property type="entry name" value="Adenylosuccinate_synthetase"/>
</dbReference>
<dbReference type="InterPro" id="IPR018220">
    <property type="entry name" value="Adenylosuccin_syn_GTP-bd"/>
</dbReference>
<comment type="pathway">
    <text evidence="8 10">Purine metabolism; AMP biosynthesis via de novo pathway; AMP from IMP: step 1/2.</text>
</comment>
<dbReference type="GO" id="GO:0005525">
    <property type="term" value="F:GTP binding"/>
    <property type="evidence" value="ECO:0007669"/>
    <property type="project" value="UniProtKB-UniRule"/>
</dbReference>
<dbReference type="CDD" id="cd03108">
    <property type="entry name" value="AdSS"/>
    <property type="match status" value="1"/>
</dbReference>
<dbReference type="Gene3D" id="3.40.440.10">
    <property type="entry name" value="Adenylosuccinate Synthetase, subunit A, domain 1"/>
    <property type="match status" value="1"/>
</dbReference>
<feature type="binding site" evidence="8">
    <location>
        <begin position="40"/>
        <end position="42"/>
    </location>
    <ligand>
        <name>GTP</name>
        <dbReference type="ChEBI" id="CHEBI:37565"/>
    </ligand>
</feature>
<comment type="subunit">
    <text evidence="1 8">Homodimer.</text>
</comment>
<keyword evidence="7 8" id="KW-0342">GTP-binding</keyword>
<reference evidence="11 12" key="1">
    <citation type="submission" date="2019-02" db="EMBL/GenBank/DDBJ databases">
        <title>Deep-cultivation of Planctomycetes and their phenomic and genomic characterization uncovers novel biology.</title>
        <authorList>
            <person name="Wiegand S."/>
            <person name="Jogler M."/>
            <person name="Boedeker C."/>
            <person name="Pinto D."/>
            <person name="Vollmers J."/>
            <person name="Rivas-Marin E."/>
            <person name="Kohn T."/>
            <person name="Peeters S.H."/>
            <person name="Heuer A."/>
            <person name="Rast P."/>
            <person name="Oberbeckmann S."/>
            <person name="Bunk B."/>
            <person name="Jeske O."/>
            <person name="Meyerdierks A."/>
            <person name="Storesund J.E."/>
            <person name="Kallscheuer N."/>
            <person name="Luecker S."/>
            <person name="Lage O.M."/>
            <person name="Pohl T."/>
            <person name="Merkel B.J."/>
            <person name="Hornburger P."/>
            <person name="Mueller R.-W."/>
            <person name="Bruemmer F."/>
            <person name="Labrenz M."/>
            <person name="Spormann A.M."/>
            <person name="Op den Camp H."/>
            <person name="Overmann J."/>
            <person name="Amann R."/>
            <person name="Jetten M.S.M."/>
            <person name="Mascher T."/>
            <person name="Medema M.H."/>
            <person name="Devos D.P."/>
            <person name="Kaster A.-K."/>
            <person name="Ovreas L."/>
            <person name="Rohde M."/>
            <person name="Galperin M.Y."/>
            <person name="Jogler C."/>
        </authorList>
    </citation>
    <scope>NUCLEOTIDE SEQUENCE [LARGE SCALE GENOMIC DNA]</scope>
    <source>
        <strain evidence="11 12">Pan216</strain>
    </source>
</reference>
<evidence type="ECO:0000256" key="6">
    <source>
        <dbReference type="ARBA" id="ARBA00022842"/>
    </source>
</evidence>
<comment type="similarity">
    <text evidence="8 10">Belongs to the adenylosuccinate synthetase family.</text>
</comment>
<name>A0A518B8A9_9BACT</name>
<feature type="binding site" evidence="8">
    <location>
        <begin position="12"/>
        <end position="18"/>
    </location>
    <ligand>
        <name>GTP</name>
        <dbReference type="ChEBI" id="CHEBI:37565"/>
    </ligand>
</feature>
<feature type="binding site" description="in other chain" evidence="8">
    <location>
        <position position="226"/>
    </location>
    <ligand>
        <name>IMP</name>
        <dbReference type="ChEBI" id="CHEBI:58053"/>
        <note>ligand shared between dimeric partners</note>
    </ligand>
</feature>
<keyword evidence="3 8" id="KW-0479">Metal-binding</keyword>
<dbReference type="FunFam" id="3.90.170.10:FF:000001">
    <property type="entry name" value="Adenylosuccinate synthetase"/>
    <property type="match status" value="1"/>
</dbReference>
<evidence type="ECO:0000256" key="9">
    <source>
        <dbReference type="PROSITE-ProRule" id="PRU10134"/>
    </source>
</evidence>
<dbReference type="SMART" id="SM00788">
    <property type="entry name" value="Adenylsucc_synt"/>
    <property type="match status" value="1"/>
</dbReference>
<dbReference type="InterPro" id="IPR042110">
    <property type="entry name" value="Adenylosuccinate_synth_dom2"/>
</dbReference>
<feature type="binding site" evidence="8">
    <location>
        <position position="143"/>
    </location>
    <ligand>
        <name>IMP</name>
        <dbReference type="ChEBI" id="CHEBI:58053"/>
        <note>ligand shared between dimeric partners</note>
    </ligand>
</feature>
<dbReference type="InterPro" id="IPR027417">
    <property type="entry name" value="P-loop_NTPase"/>
</dbReference>
<feature type="binding site" evidence="8">
    <location>
        <position position="40"/>
    </location>
    <ligand>
        <name>Mg(2+)</name>
        <dbReference type="ChEBI" id="CHEBI:18420"/>
    </ligand>
</feature>
<keyword evidence="8" id="KW-0963">Cytoplasm</keyword>
<feature type="binding site" evidence="8">
    <location>
        <position position="307"/>
    </location>
    <ligand>
        <name>GTP</name>
        <dbReference type="ChEBI" id="CHEBI:37565"/>
    </ligand>
</feature>
<dbReference type="NCBIfam" id="TIGR00184">
    <property type="entry name" value="purA"/>
    <property type="match status" value="1"/>
</dbReference>
<dbReference type="Pfam" id="PF00709">
    <property type="entry name" value="Adenylsucc_synt"/>
    <property type="match status" value="1"/>
</dbReference>
<dbReference type="Gene3D" id="1.10.300.10">
    <property type="entry name" value="Adenylosuccinate Synthetase, subunit A, domain 2"/>
    <property type="match status" value="1"/>
</dbReference>
<evidence type="ECO:0000256" key="2">
    <source>
        <dbReference type="ARBA" id="ARBA00022598"/>
    </source>
</evidence>
<evidence type="ECO:0000256" key="5">
    <source>
        <dbReference type="ARBA" id="ARBA00022755"/>
    </source>
</evidence>
<dbReference type="Proteomes" id="UP000317093">
    <property type="component" value="Chromosome"/>
</dbReference>
<dbReference type="UniPathway" id="UPA00075">
    <property type="reaction ID" value="UER00335"/>
</dbReference>
<feature type="binding site" description="in other chain" evidence="8">
    <location>
        <position position="129"/>
    </location>
    <ligand>
        <name>IMP</name>
        <dbReference type="ChEBI" id="CHEBI:58053"/>
        <note>ligand shared between dimeric partners</note>
    </ligand>
</feature>
<feature type="binding site" description="in other chain" evidence="8">
    <location>
        <begin position="38"/>
        <end position="41"/>
    </location>
    <ligand>
        <name>IMP</name>
        <dbReference type="ChEBI" id="CHEBI:58053"/>
        <note>ligand shared between dimeric partners</note>
    </ligand>
</feature>
<dbReference type="PANTHER" id="PTHR11846:SF0">
    <property type="entry name" value="ADENYLOSUCCINATE SYNTHETASE"/>
    <property type="match status" value="1"/>
</dbReference>
<protein>
    <recommendedName>
        <fullName evidence="8 10">Adenylosuccinate synthetase</fullName>
        <shortName evidence="8">AMPSase</shortName>
        <shortName evidence="8">AdSS</shortName>
        <ecNumber evidence="8 10">6.3.4.4</ecNumber>
    </recommendedName>
    <alternativeName>
        <fullName evidence="8">IMP--aspartate ligase</fullName>
    </alternativeName>
</protein>
<keyword evidence="12" id="KW-1185">Reference proteome</keyword>
<feature type="binding site" evidence="8">
    <location>
        <begin position="301"/>
        <end position="307"/>
    </location>
    <ligand>
        <name>substrate</name>
    </ligand>
</feature>
<keyword evidence="5 8" id="KW-0658">Purine biosynthesis</keyword>
<dbReference type="NCBIfam" id="NF002223">
    <property type="entry name" value="PRK01117.1"/>
    <property type="match status" value="1"/>
</dbReference>
<comment type="subcellular location">
    <subcellularLocation>
        <location evidence="8">Cytoplasm</location>
    </subcellularLocation>
</comment>
<evidence type="ECO:0000256" key="3">
    <source>
        <dbReference type="ARBA" id="ARBA00022723"/>
    </source>
</evidence>
<evidence type="ECO:0000256" key="4">
    <source>
        <dbReference type="ARBA" id="ARBA00022741"/>
    </source>
</evidence>
<dbReference type="OrthoDB" id="9807553at2"/>
<evidence type="ECO:0000256" key="8">
    <source>
        <dbReference type="HAMAP-Rule" id="MF_00011"/>
    </source>
</evidence>
<dbReference type="GO" id="GO:0000287">
    <property type="term" value="F:magnesium ion binding"/>
    <property type="evidence" value="ECO:0007669"/>
    <property type="project" value="UniProtKB-UniRule"/>
</dbReference>
<feature type="binding site" description="in other chain" evidence="8">
    <location>
        <begin position="13"/>
        <end position="16"/>
    </location>
    <ligand>
        <name>IMP</name>
        <dbReference type="ChEBI" id="CHEBI:58053"/>
        <note>ligand shared between dimeric partners</note>
    </ligand>
</feature>
<dbReference type="Gene3D" id="3.90.170.10">
    <property type="entry name" value="Adenylosuccinate Synthetase, subunit A, domain 3"/>
    <property type="match status" value="1"/>
</dbReference>
<dbReference type="GO" id="GO:0004019">
    <property type="term" value="F:adenylosuccinate synthase activity"/>
    <property type="evidence" value="ECO:0007669"/>
    <property type="project" value="UniProtKB-UniRule"/>
</dbReference>
<keyword evidence="4 8" id="KW-0547">Nucleotide-binding</keyword>
<evidence type="ECO:0000256" key="10">
    <source>
        <dbReference type="RuleBase" id="RU000520"/>
    </source>
</evidence>